<evidence type="ECO:0000256" key="8">
    <source>
        <dbReference type="ARBA" id="ARBA00023170"/>
    </source>
</evidence>
<dbReference type="GO" id="GO:0016020">
    <property type="term" value="C:membrane"/>
    <property type="evidence" value="ECO:0007669"/>
    <property type="project" value="UniProtKB-SubCell"/>
</dbReference>
<dbReference type="PROSITE" id="PS50068">
    <property type="entry name" value="LDLRA_2"/>
    <property type="match status" value="2"/>
</dbReference>
<feature type="region of interest" description="Disordered" evidence="11">
    <location>
        <begin position="2263"/>
        <end position="2417"/>
    </location>
</feature>
<sequence>MILINFVWIFFIPFGLIAGNLDPITFLVSNNFGQLSLESPTHARVLVDGLIAPNAFDYSFDDKLVFYVGGHQIQHTDFISVIKAFNLTDFRTHNVYKFDHGAINALAVDWHNMMIYWAVFKEEYIAVGEVSLDLITITKQKIIVSSNMSNLKSICVDPVSRSLFWLRSEESTLIESSGLDGSERKVIFEESGVMARDLKIDYSTKRLVWFDETHNRFGCCNFQGGDVTYIPTPDFGPDRPQLLTAFGGRIFFFSDMSISSVSEKDKISLSTKVHRRFGHQLYAAMVFSGADRIQIPMKGNFTCVPEKFRHLTNAGETGCNFLCLNSPSKPQYTCTCPTGISSSKTLSSSISMKGESQISLSHSYMCPKNPEKFLLVARPPKIFMLSLDKQLTDSPLWPIGTSPNPRGTLVRVDFDPKSEYIYWVDNAIYRLKLGERTPTAVIEPTNGALQTLDGLAVDWIVGNLYWSTGGNRQIWVSRLDGAWPRLLLTLEDFDAGSGSSASGGGDKESVDVMGDPYGEETNKRRPTALAIDPINRYLFFNVWSGTRGRIERTWLDGTHREVIVDHNHTVWPNGIALDFEARHLYYVDAYLGVISRVDYSGANPKQIVSGHLQHPFGFDLLGDNLYWSDWQTLSISQINKQTGEDLRVLKTISVDEALMGIRAVDLSAKNTYKGNVCGDKSKSGCSHLCFMLPSREKSGRSSNSSNKLDEVDDLYYCSCPPEYALDSDGKTCIVPDSMLLYSLDGTGIRRMSLPKSRPKQPPRGPLMHQPGNNRRPSGTTGAKGYGLTNNDVELAAAETAAMASNQIFNQVPLPFLHRVIRFDVHISEERIYWVEDSAPQCISVAFLNGTGKETLLCLFHDTGMQESSNRTGESDTFQTPSSGNPLQARDSIVGLALDWLTNALYFCVDGERPRLEVIDLKYRNYLPPLSPIPDGSPLSLYSPPVPPQLPSQRGSRPRKTSTTSRSWGSWHSILRVRRNIVPSWFLPPKGADSTADDYDLYSYDFNPVTDRLANNVDNYRLVLLHNLSSPRDIVVHPKKRYLFWLDGTHNARFNIFTAGLDGRNHRLIWNGVGMVMSLAIDYTADRLYWMNWVTKCIESITLNGEDWLSVNPQLPSDHGTWRNFGDMYDDGVPSPSASSSDFHPYAIDVFQGAVLFSELTTQSVYRVQIPNTRNKGNQFNVAADLLLRGAASPSGRQNFLVLGLFVAGFDRQAAEPGHRCAPPSSNTAFYLQAPAWNYPYNLQNPPNQPQHQQTGPICQALCLGAPSPHSVLGSRGNGGTQQSVFRGRGGVGGGYPPSPLDDRSPRFTCACPTQFTLASDGYSCLEPHRSLLIITRDGSITRYTPDDQPATNLLSLSPLTLPTHDQLSTDAPPPTWQLVEKVTPPYVAAGGNDPTFNEGDPDAVTDPLVFARRWTARHRIAATALEEVTNAGLFFLLQPVKKRGRVASSATPLNSPRAGGRNFRYSPEGLNGGRNGVTIDNSFTERVRSGVPFMRLGFLEFATGEVTLWEGGPLVPMSESGWDSFIPSGSSSNSEPSTNSQQSNTIPFNRPRWSLTFDPVNQIVFWSDAVTSLLGAENSRSGRSIGLVANLTENSRTILEIVVEPRSGQLFQLTSKQLKSGSQPTECRIEVTFLDGSDRRIVYDASKSSSCPHSLTYNAKLAQLFWVDPSKKRICTVSVASGLGSGILRPETVVLDVSPIPKSLVILPESGRGSPSSSDVLWLTWLEPINHGINFGSQNPPMNLLYVPLDPAFSNTAPIAAHKPLVPPPDLNSFLWNSGSQLFLVPVRGGGLGDLSWHPCAGPSHGECSQFCLPKATASSPSLPLYPGPLTPHPPLSSPQPQSLWRTVRRCACALGSQLLNTGSQSDEGNVCSRIPYCLPPNMLCRAGLTTRGKKTRGGNYFLVGEPFPQRGDCIPAHKVCDGVNDCLDGSDEVNCPQICPEYECDNGLCLPFSSRCNDVIECDSDESCCGKDQFECRRPRHSLLLYQQYPGAPSSRCLPSTLVCNGRPDCPDGWDEASCDEHELSKSSVGELDVKNGDSSSGNLTAGTDSAFVEGSSKSSSGEFPYIYIIFIVSAIVVVLIIVSIVAYLCSKNWSKSLYTVHTDVLLIPTGKRGKGRLSGDGNGAKCADNSMKGRGECQEPLVGGKTTIKSSATLTEHTSTTNSRSRRYIGGSSRRITSKVTVLPSPPVNDASIWYCPSCSSKGGAGGFSVQSPSVSRTYCSRCQKHSRHHSRNLKSSRTRSSCQCGSRVSDVGDNNSSVYWSSRGPSKCPPAPPPSSLPSPPPSPTTTSCLFDNGPASNTCHPPPAPPPSKLHADDDDVDEYGEELAGSSSTTPSCELSDSSSLTASPLRCRHSHHRRRRHRPSRHHHRRPPQRHEPSVSSVTSVDHSAYQYPATTSHRRSRHRAGSSRRLRRRKVSFRSDLDECAAQCPQCGSRQQHHSQQSSSSRKHIMRRNTFATTATAAVQQHTLVATYSSRVEPATNTIGSSTSSSGCHKTNSNHSSEFYPRETVNPPPSPITESTYASLPLAVLKHSEMMSQNASLSNSSGSNGVVCNDGVNSLSFETLGNDKEHDRRLIATVGNLGRSSVGASAPPFYCPPGEDSFGIPRQLQMPSSAVESLATASSPSACLPTSHRYNHKYLGGSGVSDLNTTLTAVTASTAAKTTTTTTTIQNVHVVIVTSNKEQQMHHHECCDCCSDFSLSSCSSESEGPSVEAAPQQFPTLMMAAGDLTSVIPEEPREQAEGAEADEEINPPYRAPFAQFSSKNA</sequence>
<gene>
    <name evidence="13" type="ORF">HDID_LOCUS2117</name>
</gene>
<feature type="region of interest" description="Disordered" evidence="11">
    <location>
        <begin position="937"/>
        <end position="966"/>
    </location>
</feature>
<feature type="region of interest" description="Disordered" evidence="11">
    <location>
        <begin position="2432"/>
        <end position="2451"/>
    </location>
</feature>
<feature type="compositionally biased region" description="Polar residues" evidence="11">
    <location>
        <begin position="2494"/>
        <end position="2504"/>
    </location>
</feature>
<keyword evidence="2" id="KW-0245">EGF-like domain</keyword>
<feature type="compositionally biased region" description="Basic residues" evidence="11">
    <location>
        <begin position="2352"/>
        <end position="2374"/>
    </location>
</feature>
<name>A0A0R3SC50_HYMDI</name>
<dbReference type="Gene3D" id="2.10.25.10">
    <property type="entry name" value="Laminin"/>
    <property type="match status" value="1"/>
</dbReference>
<keyword evidence="12" id="KW-1133">Transmembrane helix</keyword>
<dbReference type="PANTHER" id="PTHR46513:SF41">
    <property type="entry name" value="LOW-DENSITY LIPOPROTEIN RECEPTOR-RELATED PROTEIN"/>
    <property type="match status" value="1"/>
</dbReference>
<organism evidence="15">
    <name type="scientific">Hymenolepis diminuta</name>
    <name type="common">Rat tapeworm</name>
    <dbReference type="NCBI Taxonomy" id="6216"/>
    <lineage>
        <taxon>Eukaryota</taxon>
        <taxon>Metazoa</taxon>
        <taxon>Spiralia</taxon>
        <taxon>Lophotrochozoa</taxon>
        <taxon>Platyhelminthes</taxon>
        <taxon>Cestoda</taxon>
        <taxon>Eucestoda</taxon>
        <taxon>Cyclophyllidea</taxon>
        <taxon>Hymenolepididae</taxon>
        <taxon>Hymenolepis</taxon>
    </lineage>
</organism>
<keyword evidence="5" id="KW-0677">Repeat</keyword>
<feature type="region of interest" description="Disordered" evidence="11">
    <location>
        <begin position="496"/>
        <end position="522"/>
    </location>
</feature>
<feature type="region of interest" description="Disordered" evidence="11">
    <location>
        <begin position="1447"/>
        <end position="1469"/>
    </location>
</feature>
<feature type="transmembrane region" description="Helical" evidence="12">
    <location>
        <begin position="2067"/>
        <end position="2091"/>
    </location>
</feature>
<dbReference type="InterPro" id="IPR036055">
    <property type="entry name" value="LDL_receptor-like_sf"/>
</dbReference>
<feature type="compositionally biased region" description="Low complexity" evidence="11">
    <location>
        <begin position="1527"/>
        <end position="1545"/>
    </location>
</feature>
<feature type="disulfide bond" evidence="10">
    <location>
        <begin position="2005"/>
        <end position="2020"/>
    </location>
</feature>
<feature type="compositionally biased region" description="Basic residues" evidence="11">
    <location>
        <begin position="2399"/>
        <end position="2417"/>
    </location>
</feature>
<dbReference type="EMBL" id="UYSG01000477">
    <property type="protein sequence ID" value="VDL19578.1"/>
    <property type="molecule type" value="Genomic_DNA"/>
</dbReference>
<feature type="region of interest" description="Disordered" evidence="11">
    <location>
        <begin position="2735"/>
        <end position="2768"/>
    </location>
</feature>
<evidence type="ECO:0000256" key="4">
    <source>
        <dbReference type="ARBA" id="ARBA00022729"/>
    </source>
</evidence>
<keyword evidence="3" id="KW-0254">Endocytosis</keyword>
<evidence type="ECO:0000256" key="1">
    <source>
        <dbReference type="ARBA" id="ARBA00004167"/>
    </source>
</evidence>
<reference evidence="15" key="1">
    <citation type="submission" date="2016-04" db="UniProtKB">
        <authorList>
            <consortium name="WormBaseParasite"/>
        </authorList>
    </citation>
    <scope>IDENTIFICATION</scope>
</reference>
<dbReference type="Pfam" id="PF00057">
    <property type="entry name" value="Ldl_recept_a"/>
    <property type="match status" value="2"/>
</dbReference>
<dbReference type="InterPro" id="IPR002172">
    <property type="entry name" value="LDrepeatLR_classA_rpt"/>
</dbReference>
<dbReference type="SMART" id="SM00192">
    <property type="entry name" value="LDLa"/>
    <property type="match status" value="3"/>
</dbReference>
<feature type="region of interest" description="Disordered" evidence="11">
    <location>
        <begin position="1525"/>
        <end position="1546"/>
    </location>
</feature>
<dbReference type="InterPro" id="IPR050778">
    <property type="entry name" value="Cueball_EGF_LRP_Nidogen"/>
</dbReference>
<dbReference type="PANTHER" id="PTHR46513">
    <property type="entry name" value="VITELLOGENIN RECEPTOR-LIKE PROTEIN-RELATED-RELATED"/>
    <property type="match status" value="1"/>
</dbReference>
<feature type="compositionally biased region" description="Polar residues" evidence="11">
    <location>
        <begin position="2330"/>
        <end position="2348"/>
    </location>
</feature>
<feature type="compositionally biased region" description="Acidic residues" evidence="11">
    <location>
        <begin position="2317"/>
        <end position="2326"/>
    </location>
</feature>
<keyword evidence="7 10" id="KW-1015">Disulfide bond</keyword>
<dbReference type="InterPro" id="IPR000033">
    <property type="entry name" value="LDLR_classB_rpt"/>
</dbReference>
<protein>
    <submittedName>
        <fullName evidence="15">Low-density lipoprotein receptor-related protein 6</fullName>
    </submittedName>
</protein>
<evidence type="ECO:0000256" key="9">
    <source>
        <dbReference type="ARBA" id="ARBA00023180"/>
    </source>
</evidence>
<dbReference type="PRINTS" id="PR00261">
    <property type="entry name" value="LDLRECEPTOR"/>
</dbReference>
<evidence type="ECO:0000256" key="11">
    <source>
        <dbReference type="SAM" id="MobiDB-lite"/>
    </source>
</evidence>
<dbReference type="OrthoDB" id="72419at2759"/>
<evidence type="ECO:0000256" key="2">
    <source>
        <dbReference type="ARBA" id="ARBA00022536"/>
    </source>
</evidence>
<dbReference type="GO" id="GO:0006897">
    <property type="term" value="P:endocytosis"/>
    <property type="evidence" value="ECO:0007669"/>
    <property type="project" value="UniProtKB-KW"/>
</dbReference>
<feature type="compositionally biased region" description="Polar residues" evidence="11">
    <location>
        <begin position="770"/>
        <end position="780"/>
    </location>
</feature>
<keyword evidence="9" id="KW-0325">Glycoprotein</keyword>
<dbReference type="Gene3D" id="2.120.10.30">
    <property type="entry name" value="TolB, C-terminal domain"/>
    <property type="match status" value="5"/>
</dbReference>
<dbReference type="Proteomes" id="UP000274504">
    <property type="component" value="Unassembled WGS sequence"/>
</dbReference>
<dbReference type="SMART" id="SM00135">
    <property type="entry name" value="LY"/>
    <property type="match status" value="13"/>
</dbReference>
<feature type="compositionally biased region" description="Pro residues" evidence="11">
    <location>
        <begin position="2270"/>
        <end position="2287"/>
    </location>
</feature>
<reference evidence="13 14" key="2">
    <citation type="submission" date="2018-11" db="EMBL/GenBank/DDBJ databases">
        <authorList>
            <consortium name="Pathogen Informatics"/>
        </authorList>
    </citation>
    <scope>NUCLEOTIDE SEQUENCE [LARGE SCALE GENOMIC DNA]</scope>
</reference>
<evidence type="ECO:0000256" key="12">
    <source>
        <dbReference type="SAM" id="Phobius"/>
    </source>
</evidence>
<feature type="compositionally biased region" description="Low complexity" evidence="11">
    <location>
        <begin position="950"/>
        <end position="966"/>
    </location>
</feature>
<evidence type="ECO:0000256" key="10">
    <source>
        <dbReference type="PROSITE-ProRule" id="PRU00124"/>
    </source>
</evidence>
<keyword evidence="4" id="KW-0732">Signal</keyword>
<feature type="disulfide bond" evidence="10">
    <location>
        <begin position="1921"/>
        <end position="1936"/>
    </location>
</feature>
<dbReference type="CDD" id="cd00112">
    <property type="entry name" value="LDLa"/>
    <property type="match status" value="2"/>
</dbReference>
<keyword evidence="6 12" id="KW-0472">Membrane</keyword>
<dbReference type="InterPro" id="IPR011042">
    <property type="entry name" value="6-blade_b-propeller_TolB-like"/>
</dbReference>
<dbReference type="WBParaSite" id="HDID_0000211601-mRNA-1">
    <property type="protein sequence ID" value="HDID_0000211601-mRNA-1"/>
    <property type="gene ID" value="HDID_0000211601"/>
</dbReference>
<dbReference type="STRING" id="6216.A0A0R3SC50"/>
<accession>A0A0R3SC50</accession>
<comment type="subcellular location">
    <subcellularLocation>
        <location evidence="1">Membrane</location>
        <topology evidence="1">Single-pass membrane protein</topology>
    </subcellularLocation>
</comment>
<evidence type="ECO:0000313" key="14">
    <source>
        <dbReference type="Proteomes" id="UP000274504"/>
    </source>
</evidence>
<feature type="region of interest" description="Disordered" evidence="11">
    <location>
        <begin position="2232"/>
        <end position="2251"/>
    </location>
</feature>
<evidence type="ECO:0000256" key="3">
    <source>
        <dbReference type="ARBA" id="ARBA00022583"/>
    </source>
</evidence>
<proteinExistence type="predicted"/>
<feature type="compositionally biased region" description="Polar residues" evidence="11">
    <location>
        <begin position="2241"/>
        <end position="2251"/>
    </location>
</feature>
<evidence type="ECO:0000256" key="6">
    <source>
        <dbReference type="ARBA" id="ARBA00023136"/>
    </source>
</evidence>
<comment type="caution">
    <text evidence="10">Lacks conserved residue(s) required for the propagation of feature annotation.</text>
</comment>
<keyword evidence="8" id="KW-0675">Receptor</keyword>
<dbReference type="SUPFAM" id="SSF63825">
    <property type="entry name" value="YWTD domain"/>
    <property type="match status" value="3"/>
</dbReference>
<dbReference type="InterPro" id="IPR023415">
    <property type="entry name" value="LDLR_class-A_CS"/>
</dbReference>
<evidence type="ECO:0000313" key="15">
    <source>
        <dbReference type="WBParaSite" id="HDID_0000211601-mRNA-1"/>
    </source>
</evidence>
<dbReference type="PROSITE" id="PS01209">
    <property type="entry name" value="LDLRA_1"/>
    <property type="match status" value="2"/>
</dbReference>
<dbReference type="SUPFAM" id="SSF57424">
    <property type="entry name" value="LDL receptor-like module"/>
    <property type="match status" value="2"/>
</dbReference>
<feature type="region of interest" description="Disordered" evidence="11">
    <location>
        <begin position="750"/>
        <end position="785"/>
    </location>
</feature>
<evidence type="ECO:0000313" key="13">
    <source>
        <dbReference type="EMBL" id="VDL19578.1"/>
    </source>
</evidence>
<evidence type="ECO:0000256" key="7">
    <source>
        <dbReference type="ARBA" id="ARBA00023157"/>
    </source>
</evidence>
<feature type="region of interest" description="Disordered" evidence="11">
    <location>
        <begin position="865"/>
        <end position="885"/>
    </location>
</feature>
<dbReference type="Gene3D" id="4.10.400.10">
    <property type="entry name" value="Low-density Lipoprotein Receptor"/>
    <property type="match status" value="2"/>
</dbReference>
<feature type="region of interest" description="Disordered" evidence="11">
    <location>
        <begin position="2484"/>
        <end position="2514"/>
    </location>
</feature>
<evidence type="ECO:0000256" key="5">
    <source>
        <dbReference type="ARBA" id="ARBA00022737"/>
    </source>
</evidence>
<dbReference type="FunFam" id="2.120.10.30:FF:000241">
    <property type="entry name" value="Low-density lipoprotein receptor-related protein 6"/>
    <property type="match status" value="1"/>
</dbReference>
<keyword evidence="12" id="KW-0812">Transmembrane</keyword>